<evidence type="ECO:0000259" key="2">
    <source>
        <dbReference type="Pfam" id="PF14291"/>
    </source>
</evidence>
<dbReference type="AlphaFoldDB" id="A0A8B8GBB3"/>
<dbReference type="Proteomes" id="UP000694846">
    <property type="component" value="Unplaced"/>
</dbReference>
<dbReference type="PANTHER" id="PTHR46289:SF14">
    <property type="entry name" value="DUF4371 DOMAIN-CONTAINING PROTEIN"/>
    <property type="match status" value="1"/>
</dbReference>
<reference evidence="4" key="1">
    <citation type="submission" date="2025-08" db="UniProtKB">
        <authorList>
            <consortium name="RefSeq"/>
        </authorList>
    </citation>
    <scope>IDENTIFICATION</scope>
    <source>
        <tissue evidence="4">Whole body</tissue>
    </source>
</reference>
<dbReference type="InterPro" id="IPR052958">
    <property type="entry name" value="IFN-induced_PKR_regulator"/>
</dbReference>
<keyword evidence="3" id="KW-1185">Reference proteome</keyword>
<dbReference type="SUPFAM" id="SSF53098">
    <property type="entry name" value="Ribonuclease H-like"/>
    <property type="match status" value="1"/>
</dbReference>
<dbReference type="RefSeq" id="XP_025420070.1">
    <property type="nucleotide sequence ID" value="XM_025564285.1"/>
</dbReference>
<dbReference type="GeneID" id="112690314"/>
<evidence type="ECO:0000313" key="4">
    <source>
        <dbReference type="RefSeq" id="XP_025420070.1"/>
    </source>
</evidence>
<dbReference type="PANTHER" id="PTHR46289">
    <property type="entry name" value="52 KDA REPRESSOR OF THE INHIBITOR OF THE PROTEIN KINASE-LIKE PROTEIN-RELATED"/>
    <property type="match status" value="1"/>
</dbReference>
<proteinExistence type="predicted"/>
<name>A0A8B8GBB3_9HEMI</name>
<protein>
    <submittedName>
        <fullName evidence="4">Zinc finger MYM-type protein 1-like</fullName>
    </submittedName>
</protein>
<accession>A0A8B8GBB3</accession>
<dbReference type="Pfam" id="PF14291">
    <property type="entry name" value="DUF4371"/>
    <property type="match status" value="1"/>
</dbReference>
<evidence type="ECO:0000313" key="3">
    <source>
        <dbReference type="Proteomes" id="UP000694846"/>
    </source>
</evidence>
<organism evidence="3 4">
    <name type="scientific">Sipha flava</name>
    <name type="common">yellow sugarcane aphid</name>
    <dbReference type="NCBI Taxonomy" id="143950"/>
    <lineage>
        <taxon>Eukaryota</taxon>
        <taxon>Metazoa</taxon>
        <taxon>Ecdysozoa</taxon>
        <taxon>Arthropoda</taxon>
        <taxon>Hexapoda</taxon>
        <taxon>Insecta</taxon>
        <taxon>Pterygota</taxon>
        <taxon>Neoptera</taxon>
        <taxon>Paraneoptera</taxon>
        <taxon>Hemiptera</taxon>
        <taxon>Sternorrhyncha</taxon>
        <taxon>Aphidomorpha</taxon>
        <taxon>Aphidoidea</taxon>
        <taxon>Aphididae</taxon>
        <taxon>Sipha</taxon>
    </lineage>
</organism>
<sequence length="589" mass="67475">MSKRENKNTDNVPIHLPQIDTYEPSCSHSPTYFQTNENNILKSDTEQIVEENDIGYCFGKNFQLGWIKRFPWVVYSRIGEQGAVCKYCAIFGREFCGKGSHQKLNTLVVKPFNNWKKAIEKFNEHNSARAIQIDQNRKRLIPIIQIIIICGRQEIALRGTSDYGPLSLDNSEPTYNDGNFRALLRMRISCEDKNLTYHIENQALNASYISPMIQNNFINICGKIIQDQLVNKINQAKCFSVLVDETTDVSRVEQLSLYVRYLENNLNIKKNEINNYVLKEDFLQFVPVNSTTGQNLATVILVTLKNLGIKCDYLLGQGYDGAAAMSGNFKGVQSVIREVHPAALYVHCSAHSLNLALAHSSNIHHIRNCIGTIKSVGNFIKISAKRIELLKNKIKEFLPETKWTKLTSMCETRWVENHDGMLRFSEIYKPIVTTLEELQIFVDIETSSKALQFYKCVTTSEFIISMITATTLFSITLPLCKILQSVKCDLSEAVDHVETVLSEVKDMRTNINENFKEIFNKSEQLFISVNEEEKIKIPRLISRSTNRINVDIKIPEDYFRIAIPIPFYDDFIRHENLEGRECPVTLLPI</sequence>
<feature type="region of interest" description="Disordered" evidence="1">
    <location>
        <begin position="1"/>
        <end position="21"/>
    </location>
</feature>
<gene>
    <name evidence="4" type="primary">LOC112690314</name>
</gene>
<dbReference type="OrthoDB" id="6605210at2759"/>
<dbReference type="InterPro" id="IPR012337">
    <property type="entry name" value="RNaseH-like_sf"/>
</dbReference>
<dbReference type="InterPro" id="IPR025398">
    <property type="entry name" value="DUF4371"/>
</dbReference>
<feature type="domain" description="DUF4371" evidence="2">
    <location>
        <begin position="168"/>
        <end position="331"/>
    </location>
</feature>
<evidence type="ECO:0000256" key="1">
    <source>
        <dbReference type="SAM" id="MobiDB-lite"/>
    </source>
</evidence>